<proteinExistence type="inferred from homology"/>
<dbReference type="CDD" id="cd06530">
    <property type="entry name" value="S26_SPase_I"/>
    <property type="match status" value="1"/>
</dbReference>
<comment type="caution">
    <text evidence="10">The sequence shown here is derived from an EMBL/GenBank/DDBJ whole genome shotgun (WGS) entry which is preliminary data.</text>
</comment>
<dbReference type="GO" id="GO:0042720">
    <property type="term" value="C:mitochondrial inner membrane peptidase complex"/>
    <property type="evidence" value="ECO:0007669"/>
    <property type="project" value="TreeGrafter"/>
</dbReference>
<sequence>MWKSCLIRSLAVGATIVQYGCIAHCTLEFVADFVICSGPSMQPTIHPRDILLTEHISVIRNKVQQGDIVIARSPTNPQQFICKRVTKLEGDIIDNPPPGYHRHYVPRGHVWLEGDNQDNSTDSRSYGPVPYGLLRGRVFYKIWPLSDFHSMSQKDPELR</sequence>
<dbReference type="PANTHER" id="PTHR12383">
    <property type="entry name" value="PROTEASE FAMILY S26 MITOCHONDRIAL INNER MEMBRANE PROTEASE-RELATED"/>
    <property type="match status" value="1"/>
</dbReference>
<dbReference type="EMBL" id="JAODUP010000121">
    <property type="protein sequence ID" value="KAK2161118.1"/>
    <property type="molecule type" value="Genomic_DNA"/>
</dbReference>
<dbReference type="PANTHER" id="PTHR12383:SF16">
    <property type="entry name" value="MITOCHONDRIAL INNER MEMBRANE PROTEASE SUBUNIT 1"/>
    <property type="match status" value="1"/>
</dbReference>
<feature type="active site" evidence="8">
    <location>
        <position position="40"/>
    </location>
</feature>
<organism evidence="10 11">
    <name type="scientific">Paralvinella palmiformis</name>
    <dbReference type="NCBI Taxonomy" id="53620"/>
    <lineage>
        <taxon>Eukaryota</taxon>
        <taxon>Metazoa</taxon>
        <taxon>Spiralia</taxon>
        <taxon>Lophotrochozoa</taxon>
        <taxon>Annelida</taxon>
        <taxon>Polychaeta</taxon>
        <taxon>Sedentaria</taxon>
        <taxon>Canalipalpata</taxon>
        <taxon>Terebellida</taxon>
        <taxon>Terebelliformia</taxon>
        <taxon>Alvinellidae</taxon>
        <taxon>Paralvinella</taxon>
    </lineage>
</organism>
<feature type="domain" description="Peptidase S26" evidence="9">
    <location>
        <begin position="12"/>
        <end position="93"/>
    </location>
</feature>
<dbReference type="Proteomes" id="UP001208570">
    <property type="component" value="Unassembled WGS sequence"/>
</dbReference>
<dbReference type="Pfam" id="PF10502">
    <property type="entry name" value="Peptidase_S26"/>
    <property type="match status" value="2"/>
</dbReference>
<dbReference type="GO" id="GO:0004252">
    <property type="term" value="F:serine-type endopeptidase activity"/>
    <property type="evidence" value="ECO:0007669"/>
    <property type="project" value="InterPro"/>
</dbReference>
<evidence type="ECO:0000256" key="3">
    <source>
        <dbReference type="ARBA" id="ARBA00022792"/>
    </source>
</evidence>
<evidence type="ECO:0000313" key="10">
    <source>
        <dbReference type="EMBL" id="KAK2161118.1"/>
    </source>
</evidence>
<keyword evidence="3" id="KW-0999">Mitochondrion inner membrane</keyword>
<comment type="subcellular location">
    <subcellularLocation>
        <location evidence="1">Mitochondrion inner membrane</location>
    </subcellularLocation>
</comment>
<keyword evidence="4" id="KW-0378">Hydrolase</keyword>
<evidence type="ECO:0000256" key="5">
    <source>
        <dbReference type="ARBA" id="ARBA00023128"/>
    </source>
</evidence>
<protein>
    <recommendedName>
        <fullName evidence="9">Peptidase S26 domain-containing protein</fullName>
    </recommendedName>
</protein>
<keyword evidence="6" id="KW-0472">Membrane</keyword>
<comment type="similarity">
    <text evidence="7">Belongs to the peptidase S26 family. IMP1 subfamily.</text>
</comment>
<evidence type="ECO:0000256" key="2">
    <source>
        <dbReference type="ARBA" id="ARBA00011805"/>
    </source>
</evidence>
<dbReference type="InterPro" id="IPR000223">
    <property type="entry name" value="Pept_S26A_signal_pept_1"/>
</dbReference>
<evidence type="ECO:0000256" key="7">
    <source>
        <dbReference type="ARBA" id="ARBA00038445"/>
    </source>
</evidence>
<dbReference type="InterPro" id="IPR036286">
    <property type="entry name" value="LexA/Signal_pep-like_sf"/>
</dbReference>
<dbReference type="SUPFAM" id="SSF51306">
    <property type="entry name" value="LexA/Signal peptidase"/>
    <property type="match status" value="1"/>
</dbReference>
<reference evidence="10" key="1">
    <citation type="journal article" date="2023" name="Mol. Biol. Evol.">
        <title>Third-Generation Sequencing Reveals the Adaptive Role of the Epigenome in Three Deep-Sea Polychaetes.</title>
        <authorList>
            <person name="Perez M."/>
            <person name="Aroh O."/>
            <person name="Sun Y."/>
            <person name="Lan Y."/>
            <person name="Juniper S.K."/>
            <person name="Young C.R."/>
            <person name="Angers B."/>
            <person name="Qian P.Y."/>
        </authorList>
    </citation>
    <scope>NUCLEOTIDE SEQUENCE</scope>
    <source>
        <strain evidence="10">P08H-3</strain>
    </source>
</reference>
<dbReference type="PRINTS" id="PR00727">
    <property type="entry name" value="LEADERPTASE"/>
</dbReference>
<dbReference type="InterPro" id="IPR019533">
    <property type="entry name" value="Peptidase_S26"/>
</dbReference>
<name>A0AAD9JXC1_9ANNE</name>
<evidence type="ECO:0000259" key="9">
    <source>
        <dbReference type="Pfam" id="PF10502"/>
    </source>
</evidence>
<feature type="domain" description="Peptidase S26" evidence="9">
    <location>
        <begin position="102"/>
        <end position="143"/>
    </location>
</feature>
<dbReference type="InterPro" id="IPR052064">
    <property type="entry name" value="Mito_IMP1_subunit"/>
</dbReference>
<accession>A0AAD9JXC1</accession>
<gene>
    <name evidence="10" type="ORF">LSH36_121g10004</name>
</gene>
<evidence type="ECO:0000256" key="6">
    <source>
        <dbReference type="ARBA" id="ARBA00023136"/>
    </source>
</evidence>
<keyword evidence="11" id="KW-1185">Reference proteome</keyword>
<dbReference type="GO" id="GO:0006465">
    <property type="term" value="P:signal peptide processing"/>
    <property type="evidence" value="ECO:0007669"/>
    <property type="project" value="InterPro"/>
</dbReference>
<evidence type="ECO:0000256" key="1">
    <source>
        <dbReference type="ARBA" id="ARBA00004273"/>
    </source>
</evidence>
<comment type="subunit">
    <text evidence="2">Heterodimer of 2 subunits, IMMPL1 and IMMPL2.</text>
</comment>
<dbReference type="FunFam" id="2.10.109.10:FF:000019">
    <property type="entry name" value="Mitochondrial inner membrane protease subunit"/>
    <property type="match status" value="1"/>
</dbReference>
<dbReference type="Gene3D" id="2.10.109.10">
    <property type="entry name" value="Umud Fragment, subunit A"/>
    <property type="match status" value="1"/>
</dbReference>
<feature type="active site" evidence="8">
    <location>
        <position position="83"/>
    </location>
</feature>
<evidence type="ECO:0000256" key="8">
    <source>
        <dbReference type="PIRSR" id="PIRSR600223-1"/>
    </source>
</evidence>
<evidence type="ECO:0000313" key="11">
    <source>
        <dbReference type="Proteomes" id="UP001208570"/>
    </source>
</evidence>
<dbReference type="GO" id="GO:0006627">
    <property type="term" value="P:protein processing involved in protein targeting to mitochondrion"/>
    <property type="evidence" value="ECO:0007669"/>
    <property type="project" value="TreeGrafter"/>
</dbReference>
<keyword evidence="5" id="KW-0496">Mitochondrion</keyword>
<dbReference type="AlphaFoldDB" id="A0AAD9JXC1"/>
<evidence type="ECO:0000256" key="4">
    <source>
        <dbReference type="ARBA" id="ARBA00022801"/>
    </source>
</evidence>